<evidence type="ECO:0000313" key="2">
    <source>
        <dbReference type="EMBL" id="KAG9342811.1"/>
    </source>
</evidence>
<organism evidence="2 3">
    <name type="scientific">Albula glossodonta</name>
    <name type="common">roundjaw bonefish</name>
    <dbReference type="NCBI Taxonomy" id="121402"/>
    <lineage>
        <taxon>Eukaryota</taxon>
        <taxon>Metazoa</taxon>
        <taxon>Chordata</taxon>
        <taxon>Craniata</taxon>
        <taxon>Vertebrata</taxon>
        <taxon>Euteleostomi</taxon>
        <taxon>Actinopterygii</taxon>
        <taxon>Neopterygii</taxon>
        <taxon>Teleostei</taxon>
        <taxon>Albuliformes</taxon>
        <taxon>Albulidae</taxon>
        <taxon>Albula</taxon>
    </lineage>
</organism>
<gene>
    <name evidence="2" type="ORF">JZ751_015683</name>
</gene>
<dbReference type="Proteomes" id="UP000824540">
    <property type="component" value="Unassembled WGS sequence"/>
</dbReference>
<comment type="caution">
    <text evidence="2">The sequence shown here is derived from an EMBL/GenBank/DDBJ whole genome shotgun (WGS) entry which is preliminary data.</text>
</comment>
<proteinExistence type="predicted"/>
<feature type="region of interest" description="Disordered" evidence="1">
    <location>
        <begin position="56"/>
        <end position="95"/>
    </location>
</feature>
<reference evidence="2" key="1">
    <citation type="thesis" date="2021" institute="BYU ScholarsArchive" country="Provo, UT, USA">
        <title>Applications of and Algorithms for Genome Assembly and Genomic Analyses with an Emphasis on Marine Teleosts.</title>
        <authorList>
            <person name="Pickett B.D."/>
        </authorList>
    </citation>
    <scope>NUCLEOTIDE SEQUENCE</scope>
    <source>
        <strain evidence="2">HI-2016</strain>
    </source>
</reference>
<dbReference type="EMBL" id="JAFBMS010000026">
    <property type="protein sequence ID" value="KAG9342811.1"/>
    <property type="molecule type" value="Genomic_DNA"/>
</dbReference>
<name>A0A8T2NUL9_9TELE</name>
<evidence type="ECO:0000256" key="1">
    <source>
        <dbReference type="SAM" id="MobiDB-lite"/>
    </source>
</evidence>
<dbReference type="AlphaFoldDB" id="A0A8T2NUL9"/>
<protein>
    <submittedName>
        <fullName evidence="2">Uncharacterized protein</fullName>
    </submittedName>
</protein>
<sequence length="95" mass="10258">MYFKKYHIPTERGYGMSISDKAWSVSWDHRVQLLATGGIRGSGACQTDWGNSPVNFGSQASEYEPQGQAANKWLLSESPGGSPPGNPGKHSSSGW</sequence>
<accession>A0A8T2NUL9</accession>
<keyword evidence="3" id="KW-1185">Reference proteome</keyword>
<evidence type="ECO:0000313" key="3">
    <source>
        <dbReference type="Proteomes" id="UP000824540"/>
    </source>
</evidence>